<dbReference type="InterPro" id="IPR011990">
    <property type="entry name" value="TPR-like_helical_dom_sf"/>
</dbReference>
<dbReference type="GO" id="GO:0030968">
    <property type="term" value="P:endoplasmic reticulum unfolded protein response"/>
    <property type="evidence" value="ECO:0007669"/>
    <property type="project" value="TreeGrafter"/>
</dbReference>
<evidence type="ECO:0000256" key="1">
    <source>
        <dbReference type="ARBA" id="ARBA00022737"/>
    </source>
</evidence>
<evidence type="ECO:0000256" key="2">
    <source>
        <dbReference type="ARBA" id="ARBA00022803"/>
    </source>
</evidence>
<dbReference type="PANTHER" id="PTHR44227:SF3">
    <property type="entry name" value="PROTEIN O-MANNOSYL-TRANSFERASE TMTC4"/>
    <property type="match status" value="1"/>
</dbReference>
<dbReference type="Gene3D" id="1.25.40.10">
    <property type="entry name" value="Tetratricopeptide repeat domain"/>
    <property type="match status" value="2"/>
</dbReference>
<dbReference type="Proteomes" id="UP000550787">
    <property type="component" value="Unassembled WGS sequence"/>
</dbReference>
<organism evidence="4 5">
    <name type="scientific">Gluconacetobacter diazotrophicus</name>
    <name type="common">Acetobacter diazotrophicus</name>
    <dbReference type="NCBI Taxonomy" id="33996"/>
    <lineage>
        <taxon>Bacteria</taxon>
        <taxon>Pseudomonadati</taxon>
        <taxon>Pseudomonadota</taxon>
        <taxon>Alphaproteobacteria</taxon>
        <taxon>Acetobacterales</taxon>
        <taxon>Acetobacteraceae</taxon>
        <taxon>Gluconacetobacter</taxon>
    </lineage>
</organism>
<dbReference type="EMBL" id="JABEQG010000064">
    <property type="protein sequence ID" value="MBB2158199.1"/>
    <property type="molecule type" value="Genomic_DNA"/>
</dbReference>
<gene>
    <name evidence="4" type="ORF">HLH33_18180</name>
</gene>
<comment type="caution">
    <text evidence="4">The sequence shown here is derived from an EMBL/GenBank/DDBJ whole genome shotgun (WGS) entry which is preliminary data.</text>
</comment>
<dbReference type="InterPro" id="IPR019734">
    <property type="entry name" value="TPR_rpt"/>
</dbReference>
<dbReference type="InterPro" id="IPR052346">
    <property type="entry name" value="O-mannosyl-transferase_TMTC"/>
</dbReference>
<reference evidence="4 5" key="1">
    <citation type="submission" date="2020-04" db="EMBL/GenBank/DDBJ databases">
        <title>Description of novel Gluconacetobacter.</title>
        <authorList>
            <person name="Sombolestani A."/>
        </authorList>
    </citation>
    <scope>NUCLEOTIDE SEQUENCE [LARGE SCALE GENOMIC DNA]</scope>
    <source>
        <strain evidence="4 5">LMG 7603</strain>
    </source>
</reference>
<sequence>MDKRQAAPDGPDSAARAMALLEAGDRDGALALLHAALSARPACRDADVLHGMACVARAAGRPDLAIGLAGKAVALLPAAHFHITLGCALREQGHVEEARAALAVAVLREPRDARAHAALAGALGELGRWAEAEASLRAARALCPGDMALLLEWARACIHGGDHAAATAEIVAGADRFAPDHAGALHGLATLLADRGQPAGAEALYRQIVRLLPDDGAAWANHGAALFALNRHEDARVALEHAAALAPGVAETQNNLGLVLMALGHLPQARTALERARILAPGDARIAVNAATILDELAEGDAAEALYRAVLRDPILAREAEGARAQFNLGTLLLARGAYAEGWRHLEARSRLLPPMRGQGVAEWDGASLPRGRVLLYAEQGLGDAIQFLRYLPDCLRRASVVLDVPHSLHRLLQTMPDPDGQIATRCTVLPPGDPLPDDVVARCGLISLPHRLGMTDIPPFAPYLLPAPAPDLGERPRVGLCWAGNPSFRFDRRRSIPAHRLAPLADVPGLFFVSLQHGPAAAAPPFALERPAEGDMLDTARIVAGLDLVITVDTAIAHLAGAMGRPVWLLNRFGGDWRWSATFDRAEPPRWGDRGSRWYPSLEQFRQHQPDDPDTAWAAPIEAVHAALLRWRVGFATGPLADKSA</sequence>
<dbReference type="SUPFAM" id="SSF53756">
    <property type="entry name" value="UDP-Glycosyltransferase/glycogen phosphorylase"/>
    <property type="match status" value="1"/>
</dbReference>
<feature type="repeat" description="TPR" evidence="3">
    <location>
        <begin position="250"/>
        <end position="283"/>
    </location>
</feature>
<protein>
    <submittedName>
        <fullName evidence="4">Tetratricopeptide repeat protein</fullName>
    </submittedName>
</protein>
<name>A0A7W4I8E5_GLUDI</name>
<keyword evidence="2 3" id="KW-0802">TPR repeat</keyword>
<dbReference type="PROSITE" id="PS50005">
    <property type="entry name" value="TPR"/>
    <property type="match status" value="1"/>
</dbReference>
<evidence type="ECO:0000313" key="4">
    <source>
        <dbReference type="EMBL" id="MBB2158199.1"/>
    </source>
</evidence>
<dbReference type="PANTHER" id="PTHR44227">
    <property type="match status" value="1"/>
</dbReference>
<dbReference type="Pfam" id="PF14559">
    <property type="entry name" value="TPR_19"/>
    <property type="match status" value="1"/>
</dbReference>
<evidence type="ECO:0000313" key="5">
    <source>
        <dbReference type="Proteomes" id="UP000550787"/>
    </source>
</evidence>
<evidence type="ECO:0000256" key="3">
    <source>
        <dbReference type="PROSITE-ProRule" id="PRU00339"/>
    </source>
</evidence>
<dbReference type="Gene3D" id="3.40.50.2000">
    <property type="entry name" value="Glycogen Phosphorylase B"/>
    <property type="match status" value="1"/>
</dbReference>
<dbReference type="SUPFAM" id="SSF48452">
    <property type="entry name" value="TPR-like"/>
    <property type="match status" value="2"/>
</dbReference>
<dbReference type="GO" id="GO:0000030">
    <property type="term" value="F:mannosyltransferase activity"/>
    <property type="evidence" value="ECO:0007669"/>
    <property type="project" value="TreeGrafter"/>
</dbReference>
<dbReference type="SMART" id="SM00028">
    <property type="entry name" value="TPR"/>
    <property type="match status" value="7"/>
</dbReference>
<keyword evidence="1" id="KW-0677">Repeat</keyword>
<dbReference type="Pfam" id="PF13428">
    <property type="entry name" value="TPR_14"/>
    <property type="match status" value="1"/>
</dbReference>
<proteinExistence type="predicted"/>
<accession>A0A7W4I8E5</accession>
<dbReference type="Pfam" id="PF13432">
    <property type="entry name" value="TPR_16"/>
    <property type="match status" value="2"/>
</dbReference>
<dbReference type="AlphaFoldDB" id="A0A7W4I8E5"/>
<dbReference type="GO" id="GO:0035269">
    <property type="term" value="P:protein O-linked glycosylation via mannose"/>
    <property type="evidence" value="ECO:0007669"/>
    <property type="project" value="TreeGrafter"/>
</dbReference>